<feature type="transmembrane region" description="Helical" evidence="1">
    <location>
        <begin position="115"/>
        <end position="135"/>
    </location>
</feature>
<protein>
    <submittedName>
        <fullName evidence="2">Uncharacterized protein</fullName>
    </submittedName>
</protein>
<feature type="transmembrane region" description="Helical" evidence="1">
    <location>
        <begin position="193"/>
        <end position="219"/>
    </location>
</feature>
<feature type="transmembrane region" description="Helical" evidence="1">
    <location>
        <begin position="82"/>
        <end position="103"/>
    </location>
</feature>
<keyword evidence="3" id="KW-1185">Reference proteome</keyword>
<keyword evidence="1" id="KW-1133">Transmembrane helix</keyword>
<reference evidence="2 3" key="1">
    <citation type="journal article" date="2009" name="Appl. Environ. Microbiol.">
        <title>Community genomic and proteomic analyses of chemoautotrophic iron-oxidizing "Leptospirillum rubarum" (Group II) and "Leptospirillum ferrodiazotrophum" (Group III) bacteria in acid mine drainage biofilms.</title>
        <authorList>
            <person name="Goltsman D.S."/>
            <person name="Denef V.J."/>
            <person name="Singer S.W."/>
            <person name="VerBerkmoes N.C."/>
            <person name="Lefsrud M."/>
            <person name="Mueller R.S."/>
            <person name="Dick G.J."/>
            <person name="Sun C.L."/>
            <person name="Wheeler K.E."/>
            <person name="Zemla A."/>
            <person name="Baker B.J."/>
            <person name="Hauser L."/>
            <person name="Land M."/>
            <person name="Shah M.B."/>
            <person name="Thelen M.P."/>
            <person name="Hettich R.L."/>
            <person name="Banfield J.F."/>
        </authorList>
    </citation>
    <scope>NUCLEOTIDE SEQUENCE [LARGE SCALE GENOMIC DNA]</scope>
</reference>
<feature type="transmembrane region" description="Helical" evidence="1">
    <location>
        <begin position="36"/>
        <end position="61"/>
    </location>
</feature>
<feature type="transmembrane region" description="Helical" evidence="1">
    <location>
        <begin position="156"/>
        <end position="187"/>
    </location>
</feature>
<organism evidence="2 3">
    <name type="scientific">Leptospirillum ferrodiazotrophum</name>
    <dbReference type="NCBI Taxonomy" id="412449"/>
    <lineage>
        <taxon>Bacteria</taxon>
        <taxon>Pseudomonadati</taxon>
        <taxon>Nitrospirota</taxon>
        <taxon>Nitrospiria</taxon>
        <taxon>Nitrospirales</taxon>
        <taxon>Nitrospiraceae</taxon>
        <taxon>Leptospirillum</taxon>
    </lineage>
</organism>
<name>C6HZR2_9BACT</name>
<feature type="transmembrane region" description="Helical" evidence="1">
    <location>
        <begin position="231"/>
        <end position="250"/>
    </location>
</feature>
<dbReference type="EMBL" id="GG693884">
    <property type="protein sequence ID" value="EES51850.1"/>
    <property type="molecule type" value="Genomic_DNA"/>
</dbReference>
<evidence type="ECO:0000313" key="2">
    <source>
        <dbReference type="EMBL" id="EES51850.1"/>
    </source>
</evidence>
<accession>C6HZR2</accession>
<keyword evidence="1" id="KW-0472">Membrane</keyword>
<dbReference type="AlphaFoldDB" id="C6HZR2"/>
<dbReference type="Proteomes" id="UP000009374">
    <property type="component" value="Unassembled WGS sequence"/>
</dbReference>
<evidence type="ECO:0000256" key="1">
    <source>
        <dbReference type="SAM" id="Phobius"/>
    </source>
</evidence>
<proteinExistence type="predicted"/>
<sequence>MENTLQGAVPHAGTGSTWIRSLIDPSLSHLHHGPGILLVALLVAAGVLGTVGCPFTIPTLLGIAGLAGAGDADASAKKKGRVLGVSFAAGMWLGMILLGALAGRELALISGPARGIWSLAMAALALFLGFLILGRRGSGFPVLSQGNPLRTALSRIPVIPAAFLVGLFYSAGAPLVSLLFVAGLGIAKMTPEFGALLGLAFGLGRSLPFLLAGVASDALAGAGCRIGGNRWLRVTGGSLMFLVSGYYLWLSKPYLSSLRV</sequence>
<keyword evidence="1" id="KW-0812">Transmembrane</keyword>
<gene>
    <name evidence="2" type="ORF">UBAL3_95450070</name>
</gene>
<evidence type="ECO:0000313" key="3">
    <source>
        <dbReference type="Proteomes" id="UP000009374"/>
    </source>
</evidence>